<dbReference type="InterPro" id="IPR041038">
    <property type="entry name" value="TarS_C1"/>
</dbReference>
<dbReference type="Pfam" id="PF18674">
    <property type="entry name" value="TarS_C1"/>
    <property type="match status" value="1"/>
</dbReference>
<keyword evidence="9" id="KW-1185">Reference proteome</keyword>
<organism evidence="8 9">
    <name type="scientific">Siminovitchia fortis</name>
    <dbReference type="NCBI Taxonomy" id="254758"/>
    <lineage>
        <taxon>Bacteria</taxon>
        <taxon>Bacillati</taxon>
        <taxon>Bacillota</taxon>
        <taxon>Bacilli</taxon>
        <taxon>Bacillales</taxon>
        <taxon>Bacillaceae</taxon>
        <taxon>Siminovitchia</taxon>
    </lineage>
</organism>
<protein>
    <submittedName>
        <fullName evidence="8">CDP-glycerol--glycerophosphate glycerophosphotransferase</fullName>
    </submittedName>
</protein>
<dbReference type="Proteomes" id="UP000273811">
    <property type="component" value="Unassembled WGS sequence"/>
</dbReference>
<dbReference type="OrthoDB" id="9811865at2"/>
<dbReference type="Gene3D" id="3.40.50.11820">
    <property type="match status" value="1"/>
</dbReference>
<dbReference type="Pfam" id="PF04464">
    <property type="entry name" value="Glyphos_transf"/>
    <property type="match status" value="2"/>
</dbReference>
<dbReference type="AlphaFoldDB" id="A0A443IJM6"/>
<name>A0A443IJM6_9BACI</name>
<dbReference type="GO" id="GO:0047355">
    <property type="term" value="F:CDP-glycerol glycerophosphotransferase activity"/>
    <property type="evidence" value="ECO:0007669"/>
    <property type="project" value="InterPro"/>
</dbReference>
<evidence type="ECO:0000256" key="2">
    <source>
        <dbReference type="ARBA" id="ARBA00010488"/>
    </source>
</evidence>
<dbReference type="InterPro" id="IPR043149">
    <property type="entry name" value="TagF_N"/>
</dbReference>
<dbReference type="InterPro" id="IPR051612">
    <property type="entry name" value="Teichoic_Acid_Biosynth"/>
</dbReference>
<dbReference type="SUPFAM" id="SSF53756">
    <property type="entry name" value="UDP-Glycosyltransferase/glycogen phosphorylase"/>
    <property type="match status" value="2"/>
</dbReference>
<evidence type="ECO:0000256" key="6">
    <source>
        <dbReference type="ARBA" id="ARBA00023136"/>
    </source>
</evidence>
<dbReference type="InterPro" id="IPR043148">
    <property type="entry name" value="TagF_C"/>
</dbReference>
<keyword evidence="3" id="KW-1003">Cell membrane</keyword>
<dbReference type="RefSeq" id="WP_120075618.1">
    <property type="nucleotide sequence ID" value="NZ_CP126113.1"/>
</dbReference>
<dbReference type="PANTHER" id="PTHR37316:SF3">
    <property type="entry name" value="TEICHOIC ACID GLYCEROL-PHOSPHATE TRANSFERASE"/>
    <property type="match status" value="1"/>
</dbReference>
<evidence type="ECO:0000313" key="9">
    <source>
        <dbReference type="Proteomes" id="UP000273811"/>
    </source>
</evidence>
<comment type="similarity">
    <text evidence="2">Belongs to the CDP-glycerol glycerophosphotransferase family.</text>
</comment>
<evidence type="ECO:0000313" key="8">
    <source>
        <dbReference type="EMBL" id="RWR04794.1"/>
    </source>
</evidence>
<keyword evidence="6" id="KW-0472">Membrane</keyword>
<evidence type="ECO:0000256" key="3">
    <source>
        <dbReference type="ARBA" id="ARBA00022475"/>
    </source>
</evidence>
<dbReference type="GO" id="GO:0019350">
    <property type="term" value="P:teichoic acid biosynthetic process"/>
    <property type="evidence" value="ECO:0007669"/>
    <property type="project" value="UniProtKB-KW"/>
</dbReference>
<comment type="caution">
    <text evidence="8">The sequence shown here is derived from an EMBL/GenBank/DDBJ whole genome shotgun (WGS) entry which is preliminary data.</text>
</comment>
<proteinExistence type="inferred from homology"/>
<gene>
    <name evidence="8" type="ORF">D4N35_016395</name>
</gene>
<feature type="domain" description="TarS C-terminal" evidence="7">
    <location>
        <begin position="173"/>
        <end position="318"/>
    </location>
</feature>
<keyword evidence="4" id="KW-0808">Transferase</keyword>
<dbReference type="GO" id="GO:0005886">
    <property type="term" value="C:plasma membrane"/>
    <property type="evidence" value="ECO:0007669"/>
    <property type="project" value="UniProtKB-SubCell"/>
</dbReference>
<dbReference type="InterPro" id="IPR007554">
    <property type="entry name" value="Glycerophosphate_synth"/>
</dbReference>
<evidence type="ECO:0000256" key="5">
    <source>
        <dbReference type="ARBA" id="ARBA00022944"/>
    </source>
</evidence>
<keyword evidence="5" id="KW-0777">Teichoic acid biosynthesis</keyword>
<dbReference type="Gene3D" id="3.40.50.12580">
    <property type="match status" value="2"/>
</dbReference>
<reference evidence="8" key="1">
    <citation type="submission" date="2018-12" db="EMBL/GenBank/DDBJ databases">
        <authorList>
            <person name="Sun L."/>
            <person name="Chen Z."/>
        </authorList>
    </citation>
    <scope>NUCLEOTIDE SEQUENCE [LARGE SCALE GENOMIC DNA]</scope>
    <source>
        <strain evidence="8">DSM 16012</strain>
    </source>
</reference>
<sequence length="1104" mass="132298">MRMFSWIRRIRKKVRFKKTLNITQVNNSLNISGRIEGPENHVVGLWLVSRNEKSKIKVQGMSPRNEFEFNIPLEDLHSLLQGEKEDTFDWFLQVHRRHCEFNFSGEQKEDFPVIEKNGELYVDYLIRCGRFQNMKVEGMKYYYHDAESLINYLTDKGNLSIIKNKEIEIPIRNQIERLINTNNGIKLEGKLFTRTSIINNGEVILRGRETKSFLHFPKVTFNILEKETEAKFGLYRYKYSAEIDLKDFKDGKLLEEDIYDFFLRLELNNSIEDKYIRIGRPTFSTRFFLKDFNLKNSEQAIVVNPYFTFKYNNLSLEVYKYPIETFNYLRRLMRWSWLVKSINKKNDVWLVGERIYKAQDTGYAFFKYVREKYPDKKIYYVIDKDSPEKDNVLKYGNVLDFKSKKHILYTLISKKVISSHHPDYLYPLRTTKFKNKVTGDKVFLQHGVMGTKNMVANYGKNAHGFDTDLFMVSSDFEKEMIVNDFGYSPKDIFVTGLSRFDTLFKDDVEKKRQILIIPTWRDWIVSEEAFFESEYYERYEQLINSRKLQQLANEHHFEVVFCLHPNMQRFSKFFENPFVKVINQGEIDVQFLIKQSALMITDYSSVGFDFSFLYKPVVYYQFDRARFIGKRPSHLDLDNDLPGEICYELEDILQLIEEYAKKDFQMKQTYQVRAKKFIKYRDLSSSERIYQVIRDNGARKKLLRRPKLDMLAKELFRRYRRSDFYFPSMKLFYRIGSKVIKVDKKLILFESGVGKQFGDSPKNIYEEILRQNLDYKKVWVYNKQHRFPDPDTKRIKRLSPQYYYYLLKAGYWVNNQNFPTYIKKRPQTVYLQTWHGTPLKKMLYDIEEVHGRSDDYIERVGNAVKNWDFLISPSPYATKAFRSAFRYDGEVLETGYPRNDIFYRSEKDEIARSVRRKLNIEEDKKVILYAPTFRDDQVSNKNKFLFDIQMDLHKMRQELGDEYVLLLRMHVVVSNKIQIEDSLSDFVYNVSKYPDIQDLYLITDILITDYSSVMFDFANTGRPMIFYTFDLEKYRDNLRGFYMDFENEAPGPLVYDTDEIIEKIKKVGLVREKYNEKYMEFRKKYCPLEDGLASKRVVDRVFHV</sequence>
<comment type="subcellular location">
    <subcellularLocation>
        <location evidence="1">Cell membrane</location>
        <topology evidence="1">Peripheral membrane protein</topology>
    </subcellularLocation>
</comment>
<dbReference type="EMBL" id="QYTU02000053">
    <property type="protein sequence ID" value="RWR04794.1"/>
    <property type="molecule type" value="Genomic_DNA"/>
</dbReference>
<evidence type="ECO:0000259" key="7">
    <source>
        <dbReference type="Pfam" id="PF18674"/>
    </source>
</evidence>
<evidence type="ECO:0000256" key="1">
    <source>
        <dbReference type="ARBA" id="ARBA00004202"/>
    </source>
</evidence>
<dbReference type="PANTHER" id="PTHR37316">
    <property type="entry name" value="TEICHOIC ACID GLYCEROL-PHOSPHATE PRIMASE"/>
    <property type="match status" value="1"/>
</dbReference>
<accession>A0A443IJM6</accession>
<evidence type="ECO:0000256" key="4">
    <source>
        <dbReference type="ARBA" id="ARBA00022679"/>
    </source>
</evidence>